<gene>
    <name evidence="3" type="ORF">A6E74_10655</name>
    <name evidence="2" type="ORF">ETH01_25260</name>
</gene>
<proteinExistence type="predicted"/>
<reference evidence="3 4" key="1">
    <citation type="submission" date="2016-04" db="EMBL/GenBank/DDBJ databases">
        <title>Draft genome of an Enterococcus thailandicus strain isolated from bovine feces.</title>
        <authorList>
            <person name="Beukers A.G."/>
            <person name="Zaheer R."/>
            <person name="Goji N."/>
            <person name="Cook S.R."/>
            <person name="Amoako K."/>
            <person name="Chaves A.V."/>
            <person name="Ward M.P."/>
            <person name="Mcallister T.A."/>
        </authorList>
    </citation>
    <scope>NUCLEOTIDE SEQUENCE [LARGE SCALE GENOMIC DNA]</scope>
    <source>
        <strain evidence="3 4">F0711D 46</strain>
    </source>
</reference>
<dbReference type="Proteomes" id="UP000078516">
    <property type="component" value="Unassembled WGS sequence"/>
</dbReference>
<evidence type="ECO:0008006" key="6">
    <source>
        <dbReference type="Google" id="ProtNLM"/>
    </source>
</evidence>
<feature type="transmembrane region" description="Helical" evidence="1">
    <location>
        <begin position="173"/>
        <end position="195"/>
    </location>
</feature>
<reference evidence="2 5" key="2">
    <citation type="submission" date="2019-07" db="EMBL/GenBank/DDBJ databases">
        <title>Whole genome shotgun sequence of Enterococcus thailandicus NBRC 101867.</title>
        <authorList>
            <person name="Hosoyama A."/>
            <person name="Uohara A."/>
            <person name="Ohji S."/>
            <person name="Ichikawa N."/>
        </authorList>
    </citation>
    <scope>NUCLEOTIDE SEQUENCE [LARGE SCALE GENOMIC DNA]</scope>
    <source>
        <strain evidence="2 5">NBRC 101867</strain>
    </source>
</reference>
<feature type="transmembrane region" description="Helical" evidence="1">
    <location>
        <begin position="56"/>
        <end position="78"/>
    </location>
</feature>
<dbReference type="RefSeq" id="WP_067485039.1">
    <property type="nucleotide sequence ID" value="NZ_BJUG01000021.1"/>
</dbReference>
<dbReference type="EMBL" id="LWMN01000016">
    <property type="protein sequence ID" value="OAQ55049.1"/>
    <property type="molecule type" value="Genomic_DNA"/>
</dbReference>
<evidence type="ECO:0000313" key="3">
    <source>
        <dbReference type="EMBL" id="OAQ55049.1"/>
    </source>
</evidence>
<evidence type="ECO:0000256" key="1">
    <source>
        <dbReference type="SAM" id="Phobius"/>
    </source>
</evidence>
<keyword evidence="4" id="KW-1185">Reference proteome</keyword>
<dbReference type="PATRIC" id="fig|417368.6.peg.1450"/>
<comment type="caution">
    <text evidence="3">The sequence shown here is derived from an EMBL/GenBank/DDBJ whole genome shotgun (WGS) entry which is preliminary data.</text>
</comment>
<dbReference type="OrthoDB" id="2194773at2"/>
<accession>A0A179EQ90</accession>
<dbReference type="EMBL" id="BJUG01000021">
    <property type="protein sequence ID" value="GEK38239.1"/>
    <property type="molecule type" value="Genomic_DNA"/>
</dbReference>
<dbReference type="KEGG" id="eth:CK496_04620"/>
<name>A0A179EQ90_ENTTH</name>
<evidence type="ECO:0000313" key="4">
    <source>
        <dbReference type="Proteomes" id="UP000078516"/>
    </source>
</evidence>
<keyword evidence="1" id="KW-0812">Transmembrane</keyword>
<feature type="transmembrane region" description="Helical" evidence="1">
    <location>
        <begin position="114"/>
        <end position="136"/>
    </location>
</feature>
<feature type="transmembrane region" description="Helical" evidence="1">
    <location>
        <begin position="90"/>
        <end position="108"/>
    </location>
</feature>
<dbReference type="GeneID" id="77486917"/>
<sequence length="204" mass="23489">MNRKTMIYLQLASLFGLSAILFFALHTFSTTSDAPNHALGWLLLDYSTLNTLDQSAGLLILSSLSSLLFAIFFSRYVYLEKTEALAEASFIFIALKLFSFLAVLLYTFNQNSLFFFILNGLVVTLAIFSFFFFALVFKELKLSPFFCWVSLICFGYNFFAFLFLAFAPTIQTTIIQDVSNCFDFLFVICLAFLMWQYQRNKSYK</sequence>
<keyword evidence="1" id="KW-0472">Membrane</keyword>
<evidence type="ECO:0000313" key="5">
    <source>
        <dbReference type="Proteomes" id="UP000321361"/>
    </source>
</evidence>
<dbReference type="Proteomes" id="UP000321361">
    <property type="component" value="Unassembled WGS sequence"/>
</dbReference>
<keyword evidence="1" id="KW-1133">Transmembrane helix</keyword>
<feature type="transmembrane region" description="Helical" evidence="1">
    <location>
        <begin position="145"/>
        <end position="167"/>
    </location>
</feature>
<dbReference type="AlphaFoldDB" id="A0A179EQ90"/>
<organism evidence="3 4">
    <name type="scientific">Enterococcus thailandicus</name>
    <dbReference type="NCBI Taxonomy" id="417368"/>
    <lineage>
        <taxon>Bacteria</taxon>
        <taxon>Bacillati</taxon>
        <taxon>Bacillota</taxon>
        <taxon>Bacilli</taxon>
        <taxon>Lactobacillales</taxon>
        <taxon>Enterococcaceae</taxon>
        <taxon>Enterococcus</taxon>
    </lineage>
</organism>
<protein>
    <recommendedName>
        <fullName evidence="6">DUF998 domain-containing protein</fullName>
    </recommendedName>
</protein>
<evidence type="ECO:0000313" key="2">
    <source>
        <dbReference type="EMBL" id="GEK38239.1"/>
    </source>
</evidence>